<keyword evidence="3" id="KW-0804">Transcription</keyword>
<dbReference type="SUPFAM" id="SSF46689">
    <property type="entry name" value="Homeodomain-like"/>
    <property type="match status" value="1"/>
</dbReference>
<comment type="caution">
    <text evidence="5">The sequence shown here is derived from an EMBL/GenBank/DDBJ whole genome shotgun (WGS) entry which is preliminary data.</text>
</comment>
<dbReference type="AlphaFoldDB" id="A0A229ULX3"/>
<dbReference type="Pfam" id="PF02311">
    <property type="entry name" value="AraC_binding"/>
    <property type="match status" value="1"/>
</dbReference>
<evidence type="ECO:0000256" key="3">
    <source>
        <dbReference type="ARBA" id="ARBA00023163"/>
    </source>
</evidence>
<dbReference type="InterPro" id="IPR011051">
    <property type="entry name" value="RmlC_Cupin_sf"/>
</dbReference>
<accession>A0A229ULX3</accession>
<dbReference type="PROSITE" id="PS01124">
    <property type="entry name" value="HTH_ARAC_FAMILY_2"/>
    <property type="match status" value="1"/>
</dbReference>
<dbReference type="OrthoDB" id="9776971at2"/>
<dbReference type="GO" id="GO:0003700">
    <property type="term" value="F:DNA-binding transcription factor activity"/>
    <property type="evidence" value="ECO:0007669"/>
    <property type="project" value="InterPro"/>
</dbReference>
<dbReference type="InterPro" id="IPR014710">
    <property type="entry name" value="RmlC-like_jellyroll"/>
</dbReference>
<dbReference type="GO" id="GO:0043565">
    <property type="term" value="F:sequence-specific DNA binding"/>
    <property type="evidence" value="ECO:0007669"/>
    <property type="project" value="InterPro"/>
</dbReference>
<evidence type="ECO:0000313" key="5">
    <source>
        <dbReference type="EMBL" id="OXM83899.1"/>
    </source>
</evidence>
<dbReference type="SUPFAM" id="SSF51182">
    <property type="entry name" value="RmlC-like cupins"/>
    <property type="match status" value="1"/>
</dbReference>
<evidence type="ECO:0000256" key="2">
    <source>
        <dbReference type="ARBA" id="ARBA00023125"/>
    </source>
</evidence>
<evidence type="ECO:0000259" key="4">
    <source>
        <dbReference type="PROSITE" id="PS01124"/>
    </source>
</evidence>
<keyword evidence="6" id="KW-1185">Reference proteome</keyword>
<feature type="domain" description="HTH araC/xylS-type" evidence="4">
    <location>
        <begin position="160"/>
        <end position="258"/>
    </location>
</feature>
<dbReference type="PANTHER" id="PTHR43280:SF28">
    <property type="entry name" value="HTH-TYPE TRANSCRIPTIONAL ACTIVATOR RHAS"/>
    <property type="match status" value="1"/>
</dbReference>
<dbReference type="SMART" id="SM00342">
    <property type="entry name" value="HTH_ARAC"/>
    <property type="match status" value="1"/>
</dbReference>
<dbReference type="Gene3D" id="2.60.120.10">
    <property type="entry name" value="Jelly Rolls"/>
    <property type="match status" value="1"/>
</dbReference>
<evidence type="ECO:0000256" key="1">
    <source>
        <dbReference type="ARBA" id="ARBA00023015"/>
    </source>
</evidence>
<dbReference type="Pfam" id="PF12833">
    <property type="entry name" value="HTH_18"/>
    <property type="match status" value="1"/>
</dbReference>
<sequence>MLPFYEIQTKELRLFRLSKQLMFPAHMHRNIEILYVFSGVQYVEIDEITYEIHEGEAAIIFPDIVHCYIKKEEDPAESIVILCNPRLFGGIFPDFENFQPLSPTISKANIHEEAVYALRHIKKKDEFAVKLGWTYVIMSHLLRQLELKQRQRIPVQDMSKKMMEYLANNFTEPITLDSLAAEFCMSKYYISHIFSDKIKINLRNYLGMLRAEHAAKLIRTTDASLSTISSHAGFDSQRTFNRVFHAKYGMSPREFRNNMRKYFK</sequence>
<keyword evidence="1" id="KW-0805">Transcription regulation</keyword>
<dbReference type="InterPro" id="IPR018060">
    <property type="entry name" value="HTH_AraC"/>
</dbReference>
<dbReference type="Proteomes" id="UP000215509">
    <property type="component" value="Unassembled WGS sequence"/>
</dbReference>
<organism evidence="5 6">
    <name type="scientific">Paenibacillus rigui</name>
    <dbReference type="NCBI Taxonomy" id="554312"/>
    <lineage>
        <taxon>Bacteria</taxon>
        <taxon>Bacillati</taxon>
        <taxon>Bacillota</taxon>
        <taxon>Bacilli</taxon>
        <taxon>Bacillales</taxon>
        <taxon>Paenibacillaceae</taxon>
        <taxon>Paenibacillus</taxon>
    </lineage>
</organism>
<dbReference type="InterPro" id="IPR009057">
    <property type="entry name" value="Homeodomain-like_sf"/>
</dbReference>
<dbReference type="RefSeq" id="WP_094017343.1">
    <property type="nucleotide sequence ID" value="NZ_NMQW01000037.1"/>
</dbReference>
<keyword evidence="2" id="KW-0238">DNA-binding</keyword>
<dbReference type="InterPro" id="IPR003313">
    <property type="entry name" value="AraC-bd"/>
</dbReference>
<dbReference type="Gene3D" id="1.10.10.60">
    <property type="entry name" value="Homeodomain-like"/>
    <property type="match status" value="2"/>
</dbReference>
<evidence type="ECO:0000313" key="6">
    <source>
        <dbReference type="Proteomes" id="UP000215509"/>
    </source>
</evidence>
<dbReference type="EMBL" id="NMQW01000037">
    <property type="protein sequence ID" value="OXM83899.1"/>
    <property type="molecule type" value="Genomic_DNA"/>
</dbReference>
<dbReference type="PANTHER" id="PTHR43280">
    <property type="entry name" value="ARAC-FAMILY TRANSCRIPTIONAL REGULATOR"/>
    <property type="match status" value="1"/>
</dbReference>
<gene>
    <name evidence="5" type="ORF">CF651_23610</name>
</gene>
<proteinExistence type="predicted"/>
<name>A0A229ULX3_9BACL</name>
<protein>
    <submittedName>
        <fullName evidence="5">AraC family transcriptional regulator</fullName>
    </submittedName>
</protein>
<reference evidence="5 6" key="1">
    <citation type="submission" date="2017-07" db="EMBL/GenBank/DDBJ databases">
        <title>Genome sequencing and assembly of Paenibacillus rigui.</title>
        <authorList>
            <person name="Mayilraj S."/>
        </authorList>
    </citation>
    <scope>NUCLEOTIDE SEQUENCE [LARGE SCALE GENOMIC DNA]</scope>
    <source>
        <strain evidence="5 6">JCM 16352</strain>
    </source>
</reference>